<comment type="similarity">
    <text evidence="1">Belongs to the bacterial ribosomal protein bL12 family.</text>
</comment>
<dbReference type="InterPro" id="IPR036235">
    <property type="entry name" value="Ribosomal_bL12_oligo_N_sf"/>
</dbReference>
<evidence type="ECO:0000259" key="5">
    <source>
        <dbReference type="Pfam" id="PF16320"/>
    </source>
</evidence>
<evidence type="ECO:0000313" key="6">
    <source>
        <dbReference type="EMBL" id="OAD58405.1"/>
    </source>
</evidence>
<evidence type="ECO:0000256" key="2">
    <source>
        <dbReference type="ARBA" id="ARBA00022980"/>
    </source>
</evidence>
<dbReference type="Gene3D" id="3.30.1390.10">
    <property type="match status" value="1"/>
</dbReference>
<dbReference type="OrthoDB" id="250175at2759"/>
<dbReference type="InterPro" id="IPR000206">
    <property type="entry name" value="Ribosomal_bL12"/>
</dbReference>
<gene>
    <name evidence="6" type="ORF">WN48_10904</name>
</gene>
<dbReference type="GO" id="GO:0005762">
    <property type="term" value="C:mitochondrial large ribosomal subunit"/>
    <property type="evidence" value="ECO:0007669"/>
    <property type="project" value="TreeGrafter"/>
</dbReference>
<dbReference type="InterPro" id="IPR013823">
    <property type="entry name" value="Ribosomal_bL12_C"/>
</dbReference>
<sequence length="181" mass="20304">MNTFRFVCQRNIHQIRHFHKCIIRQNSAAAVSTATDSLSESVSTKDELKVSSKVELIANQIVTLNLIEVRQLSDLLKKQLNLPDAPIMSMGTVNAPKPEEDEEEQPQIVQTLFNVKLTGFDEKQKIALIKELKNILPNCNLVQAKKFVDSVPNTIKEDVVKDEAEKLKEVITKVGGVVEIV</sequence>
<name>A0A310SM77_9HYME</name>
<accession>A0A310SM77</accession>
<feature type="domain" description="Large ribosomal subunit protein bL12 oligomerization" evidence="5">
    <location>
        <begin position="54"/>
        <end position="92"/>
    </location>
</feature>
<dbReference type="SUPFAM" id="SSF54736">
    <property type="entry name" value="ClpS-like"/>
    <property type="match status" value="1"/>
</dbReference>
<dbReference type="Pfam" id="PF00542">
    <property type="entry name" value="Ribosomal_L12"/>
    <property type="match status" value="1"/>
</dbReference>
<dbReference type="InterPro" id="IPR014719">
    <property type="entry name" value="Ribosomal_bL12_C/ClpS-like"/>
</dbReference>
<keyword evidence="3" id="KW-0687">Ribonucleoprotein</keyword>
<evidence type="ECO:0000256" key="1">
    <source>
        <dbReference type="ARBA" id="ARBA00007197"/>
    </source>
</evidence>
<organism evidence="6 7">
    <name type="scientific">Eufriesea mexicana</name>
    <dbReference type="NCBI Taxonomy" id="516756"/>
    <lineage>
        <taxon>Eukaryota</taxon>
        <taxon>Metazoa</taxon>
        <taxon>Ecdysozoa</taxon>
        <taxon>Arthropoda</taxon>
        <taxon>Hexapoda</taxon>
        <taxon>Insecta</taxon>
        <taxon>Pterygota</taxon>
        <taxon>Neoptera</taxon>
        <taxon>Endopterygota</taxon>
        <taxon>Hymenoptera</taxon>
        <taxon>Apocrita</taxon>
        <taxon>Aculeata</taxon>
        <taxon>Apoidea</taxon>
        <taxon>Anthophila</taxon>
        <taxon>Apidae</taxon>
        <taxon>Eufriesea</taxon>
    </lineage>
</organism>
<dbReference type="GO" id="GO:0003735">
    <property type="term" value="F:structural constituent of ribosome"/>
    <property type="evidence" value="ECO:0007669"/>
    <property type="project" value="InterPro"/>
</dbReference>
<dbReference type="InterPro" id="IPR008932">
    <property type="entry name" value="Ribosomal_bL12_oligo"/>
</dbReference>
<dbReference type="EMBL" id="KQ761005">
    <property type="protein sequence ID" value="OAD58405.1"/>
    <property type="molecule type" value="Genomic_DNA"/>
</dbReference>
<dbReference type="AlphaFoldDB" id="A0A310SM77"/>
<dbReference type="GO" id="GO:0003729">
    <property type="term" value="F:mRNA binding"/>
    <property type="evidence" value="ECO:0007669"/>
    <property type="project" value="TreeGrafter"/>
</dbReference>
<feature type="domain" description="Large ribosomal subunit protein bL12 C-terminal" evidence="4">
    <location>
        <begin position="113"/>
        <end position="180"/>
    </location>
</feature>
<dbReference type="Proteomes" id="UP000250275">
    <property type="component" value="Unassembled WGS sequence"/>
</dbReference>
<evidence type="ECO:0000313" key="7">
    <source>
        <dbReference type="Proteomes" id="UP000250275"/>
    </source>
</evidence>
<protein>
    <submittedName>
        <fullName evidence="6">39S ribosomal protein L12, mitochondrial</fullName>
    </submittedName>
</protein>
<dbReference type="Pfam" id="PF16320">
    <property type="entry name" value="Ribosomal_L12_N"/>
    <property type="match status" value="1"/>
</dbReference>
<keyword evidence="7" id="KW-1185">Reference proteome</keyword>
<evidence type="ECO:0000259" key="4">
    <source>
        <dbReference type="Pfam" id="PF00542"/>
    </source>
</evidence>
<reference evidence="6 7" key="1">
    <citation type="submission" date="2015-07" db="EMBL/GenBank/DDBJ databases">
        <title>The genome of Eufriesea mexicana.</title>
        <authorList>
            <person name="Pan H."/>
            <person name="Kapheim K."/>
        </authorList>
    </citation>
    <scope>NUCLEOTIDE SEQUENCE [LARGE SCALE GENOMIC DNA]</scope>
    <source>
        <strain evidence="6">0111107269</strain>
        <tissue evidence="6">Whole body</tissue>
    </source>
</reference>
<proteinExistence type="inferred from homology"/>
<dbReference type="PANTHER" id="PTHR45987:SF4">
    <property type="entry name" value="LARGE RIBOSOMAL SUBUNIT PROTEIN BL12M"/>
    <property type="match status" value="1"/>
</dbReference>
<keyword evidence="2 6" id="KW-0689">Ribosomal protein</keyword>
<dbReference type="GO" id="GO:0006412">
    <property type="term" value="P:translation"/>
    <property type="evidence" value="ECO:0007669"/>
    <property type="project" value="InterPro"/>
</dbReference>
<evidence type="ECO:0000256" key="3">
    <source>
        <dbReference type="ARBA" id="ARBA00023274"/>
    </source>
</evidence>
<dbReference type="SUPFAM" id="SSF48300">
    <property type="entry name" value="Ribosomal protein L7/12, oligomerisation (N-terminal) domain"/>
    <property type="match status" value="1"/>
</dbReference>
<dbReference type="PANTHER" id="PTHR45987">
    <property type="entry name" value="39S RIBOSOMAL PROTEIN L12"/>
    <property type="match status" value="1"/>
</dbReference>